<dbReference type="EMBL" id="ADNS01000032">
    <property type="protein sequence ID" value="EFG80128.1"/>
    <property type="molecule type" value="Genomic_DNA"/>
</dbReference>
<evidence type="ECO:0000313" key="2">
    <source>
        <dbReference type="Proteomes" id="UP000006015"/>
    </source>
</evidence>
<protein>
    <submittedName>
        <fullName evidence="1">Uncharacterized protein</fullName>
    </submittedName>
</protein>
<sequence>MRFLKGTVALLAVAGVAFGGSIAGTTYVLDSREEAAHEAQQEAVLAQERSEIIAGLDDSVEAAENAPEVRDNIGTYTVRCQVHEEDEQGPLLGFVFGNHHESIDTAELVAENYLSRVAPMGNGELSHCRTWENYTSQGAIDAQGNPL</sequence>
<accession>A0ABP2I9G4</accession>
<reference evidence="1 2" key="1">
    <citation type="submission" date="2010-04" db="EMBL/GenBank/DDBJ databases">
        <authorList>
            <person name="Weinstock G."/>
            <person name="Sodergren E."/>
            <person name="Clifton S."/>
            <person name="Fulton L."/>
            <person name="Fulton B."/>
            <person name="Courtney L."/>
            <person name="Fronick C."/>
            <person name="Harrison M."/>
            <person name="Strong C."/>
            <person name="Farmer C."/>
            <person name="Delahaunty K."/>
            <person name="Markovic C."/>
            <person name="Hall O."/>
            <person name="Minx P."/>
            <person name="Tomlinson C."/>
            <person name="Mitreva M."/>
            <person name="Hou S."/>
            <person name="Wollam A."/>
            <person name="Pepin K.H."/>
            <person name="Johnson M."/>
            <person name="Bhonagiri V."/>
            <person name="Zhang X."/>
            <person name="Suruliraj S."/>
            <person name="Warren W."/>
            <person name="Chinwalla A."/>
            <person name="Mardis E.R."/>
            <person name="Wilson R.K."/>
        </authorList>
    </citation>
    <scope>NUCLEOTIDE SEQUENCE [LARGE SCALE GENOMIC DNA]</scope>
    <source>
        <strain evidence="1 2">DSM 20306</strain>
    </source>
</reference>
<name>A0ABP2I9G4_CORAM</name>
<proteinExistence type="predicted"/>
<keyword evidence="2" id="KW-1185">Reference proteome</keyword>
<evidence type="ECO:0000313" key="1">
    <source>
        <dbReference type="EMBL" id="EFG80128.1"/>
    </source>
</evidence>
<organism evidence="1 2">
    <name type="scientific">Corynebacterium ammoniagenes DSM 20306</name>
    <dbReference type="NCBI Taxonomy" id="649754"/>
    <lineage>
        <taxon>Bacteria</taxon>
        <taxon>Bacillati</taxon>
        <taxon>Actinomycetota</taxon>
        <taxon>Actinomycetes</taxon>
        <taxon>Mycobacteriales</taxon>
        <taxon>Corynebacteriaceae</taxon>
        <taxon>Corynebacterium</taxon>
    </lineage>
</organism>
<dbReference type="RefSeq" id="WP_003849800.1">
    <property type="nucleotide sequence ID" value="NZ_CP009244.1"/>
</dbReference>
<gene>
    <name evidence="1" type="ORF">HMPREF0281_02684</name>
</gene>
<dbReference type="Proteomes" id="UP000006015">
    <property type="component" value="Unassembled WGS sequence"/>
</dbReference>
<comment type="caution">
    <text evidence="1">The sequence shown here is derived from an EMBL/GenBank/DDBJ whole genome shotgun (WGS) entry which is preliminary data.</text>
</comment>